<feature type="non-terminal residue" evidence="2">
    <location>
        <position position="1"/>
    </location>
</feature>
<name>A0AAV4BT06_9GAST</name>
<keyword evidence="3" id="KW-1185">Reference proteome</keyword>
<accession>A0AAV4BT06</accession>
<dbReference type="EMBL" id="BLXT01005332">
    <property type="protein sequence ID" value="GFO22127.1"/>
    <property type="molecule type" value="Genomic_DNA"/>
</dbReference>
<sequence length="88" mass="9931">LVDEALCHHVQGSRTKAKQKILETSKRQIHAETPQAEADVGRLSLVDEALCHHVQGSRTKAKQKILETSKRQIHAETPQAEADMERQR</sequence>
<dbReference type="Proteomes" id="UP000735302">
    <property type="component" value="Unassembled WGS sequence"/>
</dbReference>
<protein>
    <submittedName>
        <fullName evidence="2">Uncharacterized protein</fullName>
    </submittedName>
</protein>
<evidence type="ECO:0000256" key="1">
    <source>
        <dbReference type="SAM" id="MobiDB-lite"/>
    </source>
</evidence>
<feature type="compositionally biased region" description="Basic and acidic residues" evidence="1">
    <location>
        <begin position="64"/>
        <end position="74"/>
    </location>
</feature>
<comment type="caution">
    <text evidence="2">The sequence shown here is derived from an EMBL/GenBank/DDBJ whole genome shotgun (WGS) entry which is preliminary data.</text>
</comment>
<dbReference type="AlphaFoldDB" id="A0AAV4BT06"/>
<evidence type="ECO:0000313" key="3">
    <source>
        <dbReference type="Proteomes" id="UP000735302"/>
    </source>
</evidence>
<proteinExistence type="predicted"/>
<reference evidence="2 3" key="1">
    <citation type="journal article" date="2021" name="Elife">
        <title>Chloroplast acquisition without the gene transfer in kleptoplastic sea slugs, Plakobranchus ocellatus.</title>
        <authorList>
            <person name="Maeda T."/>
            <person name="Takahashi S."/>
            <person name="Yoshida T."/>
            <person name="Shimamura S."/>
            <person name="Takaki Y."/>
            <person name="Nagai Y."/>
            <person name="Toyoda A."/>
            <person name="Suzuki Y."/>
            <person name="Arimoto A."/>
            <person name="Ishii H."/>
            <person name="Satoh N."/>
            <person name="Nishiyama T."/>
            <person name="Hasebe M."/>
            <person name="Maruyama T."/>
            <person name="Minagawa J."/>
            <person name="Obokata J."/>
            <person name="Shigenobu S."/>
        </authorList>
    </citation>
    <scope>NUCLEOTIDE SEQUENCE [LARGE SCALE GENOMIC DNA]</scope>
</reference>
<gene>
    <name evidence="2" type="ORF">PoB_004863200</name>
</gene>
<evidence type="ECO:0000313" key="2">
    <source>
        <dbReference type="EMBL" id="GFO22127.1"/>
    </source>
</evidence>
<feature type="region of interest" description="Disordered" evidence="1">
    <location>
        <begin position="60"/>
        <end position="88"/>
    </location>
</feature>
<organism evidence="2 3">
    <name type="scientific">Plakobranchus ocellatus</name>
    <dbReference type="NCBI Taxonomy" id="259542"/>
    <lineage>
        <taxon>Eukaryota</taxon>
        <taxon>Metazoa</taxon>
        <taxon>Spiralia</taxon>
        <taxon>Lophotrochozoa</taxon>
        <taxon>Mollusca</taxon>
        <taxon>Gastropoda</taxon>
        <taxon>Heterobranchia</taxon>
        <taxon>Euthyneura</taxon>
        <taxon>Panpulmonata</taxon>
        <taxon>Sacoglossa</taxon>
        <taxon>Placobranchoidea</taxon>
        <taxon>Plakobranchidae</taxon>
        <taxon>Plakobranchus</taxon>
    </lineage>
</organism>